<sequence length="379" mass="42464">MSFSMEIPSPEKLKSVIEEQVQPEPEEVTQLKEQALSNVSSILELDFESLEKRKAVLQSIDSFGMGTMRSSSEKNSLLQVSVGNLSKTGDEGGQVARGLTELHLQLKDLDPSAVDFAKSGFLGRFFHPLRNYFAKYQKADAVISDIILSLDKGKSVLKNDNTTLQIEQQTLRELTKRLKKEIQLGILMDQEIETQIEAAKQRSEDGDKIRFITEEVLFPLRQRVMDLQQMLVVNQQGIMAIEVVIRNNKELIRGVDRARNVTVSALKISVTVASALYNQKIVLKKIELLNQTTDNLISGTSKMLKDQGAAIHKQSLETSISADTLKQAFTDVLSALDSISTYKQEALPKMRETINQFRELADNGEQQIQRLEKGNVLGL</sequence>
<accession>A0A089LE40</accession>
<comment type="similarity">
    <text evidence="1 2">Belongs to the TelA family.</text>
</comment>
<reference evidence="3" key="1">
    <citation type="submission" date="2014-08" db="EMBL/GenBank/DDBJ databases">
        <title>Comparative genomics of the Paenibacillus odorifer group.</title>
        <authorList>
            <person name="den Bakker H.C."/>
            <person name="Tsai Y.-C.Y.-C."/>
            <person name="Martin N."/>
            <person name="Korlach J."/>
            <person name="Wiedmann M."/>
        </authorList>
    </citation>
    <scope>NUCLEOTIDE SEQUENCE [LARGE SCALE GENOMIC DNA]</scope>
    <source>
        <strain evidence="3">DSM 13188</strain>
    </source>
</reference>
<gene>
    <name evidence="3" type="ORF">PBOR_16445</name>
</gene>
<dbReference type="HOGENOM" id="CLU_036971_0_0_9"/>
<dbReference type="RefSeq" id="WP_042213180.1">
    <property type="nucleotide sequence ID" value="NZ_CP009285.1"/>
</dbReference>
<protein>
    <submittedName>
        <fullName evidence="3">KlaA protein</fullName>
    </submittedName>
</protein>
<evidence type="ECO:0000256" key="1">
    <source>
        <dbReference type="ARBA" id="ARBA00005541"/>
    </source>
</evidence>
<dbReference type="PANTHER" id="PTHR38432:SF1">
    <property type="entry name" value="TELA-LIKE PROTEIN SAOUHSC_01408"/>
    <property type="match status" value="1"/>
</dbReference>
<evidence type="ECO:0000313" key="3">
    <source>
        <dbReference type="EMBL" id="AIQ58350.1"/>
    </source>
</evidence>
<name>A0A089LE40_PAEBO</name>
<dbReference type="Proteomes" id="UP000029518">
    <property type="component" value="Chromosome"/>
</dbReference>
<dbReference type="PANTHER" id="PTHR38432">
    <property type="entry name" value="TELA-LIKE PROTEIN SAOUHSC_01408"/>
    <property type="match status" value="1"/>
</dbReference>
<keyword evidence="4" id="KW-1185">Reference proteome</keyword>
<evidence type="ECO:0000256" key="2">
    <source>
        <dbReference type="PIRNR" id="PIRNR026508"/>
    </source>
</evidence>
<dbReference type="InterPro" id="IPR008863">
    <property type="entry name" value="Toxic_anion-R_TelA"/>
</dbReference>
<dbReference type="AlphaFoldDB" id="A0A089LE40"/>
<dbReference type="Pfam" id="PF05816">
    <property type="entry name" value="TelA"/>
    <property type="match status" value="1"/>
</dbReference>
<proteinExistence type="inferred from homology"/>
<evidence type="ECO:0000313" key="4">
    <source>
        <dbReference type="Proteomes" id="UP000029518"/>
    </source>
</evidence>
<dbReference type="EMBL" id="CP009285">
    <property type="protein sequence ID" value="AIQ58350.1"/>
    <property type="molecule type" value="Genomic_DNA"/>
</dbReference>
<dbReference type="KEGG" id="pbd:PBOR_16445"/>
<organism evidence="3 4">
    <name type="scientific">Paenibacillus borealis</name>
    <dbReference type="NCBI Taxonomy" id="160799"/>
    <lineage>
        <taxon>Bacteria</taxon>
        <taxon>Bacillati</taxon>
        <taxon>Bacillota</taxon>
        <taxon>Bacilli</taxon>
        <taxon>Bacillales</taxon>
        <taxon>Paenibacillaceae</taxon>
        <taxon>Paenibacillus</taxon>
    </lineage>
</organism>
<dbReference type="OrthoDB" id="1654346at2"/>
<dbReference type="PIRSF" id="PIRSF026508">
    <property type="entry name" value="TelA"/>
    <property type="match status" value="1"/>
</dbReference>